<proteinExistence type="predicted"/>
<evidence type="ECO:0008006" key="3">
    <source>
        <dbReference type="Google" id="ProtNLM"/>
    </source>
</evidence>
<dbReference type="AlphaFoldDB" id="A0A7S4N346"/>
<feature type="region of interest" description="Disordered" evidence="1">
    <location>
        <begin position="159"/>
        <end position="179"/>
    </location>
</feature>
<reference evidence="2" key="1">
    <citation type="submission" date="2021-01" db="EMBL/GenBank/DDBJ databases">
        <authorList>
            <person name="Corre E."/>
            <person name="Pelletier E."/>
            <person name="Niang G."/>
            <person name="Scheremetjew M."/>
            <person name="Finn R."/>
            <person name="Kale V."/>
            <person name="Holt S."/>
            <person name="Cochrane G."/>
            <person name="Meng A."/>
            <person name="Brown T."/>
            <person name="Cohen L."/>
        </authorList>
    </citation>
    <scope>NUCLEOTIDE SEQUENCE</scope>
    <source>
        <strain evidence="2">UIO037</strain>
    </source>
</reference>
<feature type="region of interest" description="Disordered" evidence="1">
    <location>
        <begin position="479"/>
        <end position="498"/>
    </location>
</feature>
<evidence type="ECO:0000313" key="2">
    <source>
        <dbReference type="EMBL" id="CAE2262908.1"/>
    </source>
</evidence>
<evidence type="ECO:0000256" key="1">
    <source>
        <dbReference type="SAM" id="MobiDB-lite"/>
    </source>
</evidence>
<dbReference type="EMBL" id="HBKO01037051">
    <property type="protein sequence ID" value="CAE2262908.1"/>
    <property type="molecule type" value="Transcribed_RNA"/>
</dbReference>
<name>A0A7S4N346_9EUKA</name>
<accession>A0A7S4N346</accession>
<feature type="compositionally biased region" description="Acidic residues" evidence="1">
    <location>
        <begin position="483"/>
        <end position="494"/>
    </location>
</feature>
<protein>
    <recommendedName>
        <fullName evidence="3">TIR domain-containing protein</fullName>
    </recommendedName>
</protein>
<organism evidence="2">
    <name type="scientific">Prymnesium polylepis</name>
    <dbReference type="NCBI Taxonomy" id="72548"/>
    <lineage>
        <taxon>Eukaryota</taxon>
        <taxon>Haptista</taxon>
        <taxon>Haptophyta</taxon>
        <taxon>Prymnesiophyceae</taxon>
        <taxon>Prymnesiales</taxon>
        <taxon>Prymnesiaceae</taxon>
        <taxon>Prymnesium</taxon>
    </lineage>
</organism>
<sequence>MRPWCLLEIWHAHRCRRPVLLIPVESSGFSRKTAAHLVRNLETELDRCNPGALGMVREQIAHKGASLSNFKSTVLAALQLDVDEPPHPLMWAPHASDHQLKAMVFDLMNKLAEVSGRKIRWKGRVPLDGAADAIVKMERRVQNRVSSRVSATLRISSRLTSRRRRSRSEDMINDSKSSCESVVVDIPNEGAHGAGGNSTHQKWRCALQAERMIGYLAHEADRYSAMAQLGAGAESEPPEIFVSFHPEATATAQKLSVRLASQVDGPIFTDVFGGARVWEQGANHSSKPLDETAGIAEASPHADPDEVAELQQRLHLVKTAKNLIFLQTMEASRHPFLVLELYTAIIHGVPISPILVSRGGYNFMQSVSDFCRFDVVGAAAYPHAWPVALKVMELNRIKPKRLRWAVSGEIPSLISVTLRLGSDSLFAAACDDIIARVESAQASAASESYQSRSNAGFDWAVGIAGVKLVNKFSLPEDLHTDTAGEDTEGDDDGDSGGGKMESFIRVVIRLQAWQRGVSARGRIVRVPAVISMPITPTALDIFGVASGPYGEDARVC</sequence>
<gene>
    <name evidence="2" type="ORF">CPOL0286_LOCUS16960</name>
</gene>